<dbReference type="SUPFAM" id="SSF51735">
    <property type="entry name" value="NAD(P)-binding Rossmann-fold domains"/>
    <property type="match status" value="2"/>
</dbReference>
<dbReference type="EMBL" id="BMIJ01000002">
    <property type="protein sequence ID" value="GGB86841.1"/>
    <property type="molecule type" value="Genomic_DNA"/>
</dbReference>
<name>A0ABQ1K6P0_9GAMM</name>
<keyword evidence="1" id="KW-0812">Transmembrane</keyword>
<dbReference type="Pfam" id="PF02254">
    <property type="entry name" value="TrkA_N"/>
    <property type="match status" value="2"/>
</dbReference>
<dbReference type="PROSITE" id="PS51201">
    <property type="entry name" value="RCK_N"/>
    <property type="match status" value="1"/>
</dbReference>
<feature type="domain" description="RCK N-terminal" evidence="2">
    <location>
        <begin position="287"/>
        <end position="399"/>
    </location>
</feature>
<dbReference type="PANTHER" id="PTHR43833">
    <property type="entry name" value="POTASSIUM CHANNEL PROTEIN 2-RELATED-RELATED"/>
    <property type="match status" value="1"/>
</dbReference>
<reference evidence="4" key="1">
    <citation type="journal article" date="2019" name="Int. J. Syst. Evol. Microbiol.">
        <title>The Global Catalogue of Microorganisms (GCM) 10K type strain sequencing project: providing services to taxonomists for standard genome sequencing and annotation.</title>
        <authorList>
            <consortium name="The Broad Institute Genomics Platform"/>
            <consortium name="The Broad Institute Genome Sequencing Center for Infectious Disease"/>
            <person name="Wu L."/>
            <person name="Ma J."/>
        </authorList>
    </citation>
    <scope>NUCLEOTIDE SEQUENCE [LARGE SCALE GENOMIC DNA]</scope>
    <source>
        <strain evidence="4">CGMCC 1.15341</strain>
    </source>
</reference>
<dbReference type="Proteomes" id="UP000629025">
    <property type="component" value="Unassembled WGS sequence"/>
</dbReference>
<keyword evidence="4" id="KW-1185">Reference proteome</keyword>
<feature type="transmembrane region" description="Helical" evidence="1">
    <location>
        <begin position="12"/>
        <end position="35"/>
    </location>
</feature>
<protein>
    <recommendedName>
        <fullName evidence="2">RCK N-terminal domain-containing protein</fullName>
    </recommendedName>
</protein>
<organism evidence="3 4">
    <name type="scientific">Marinobacterium zhoushanense</name>
    <dbReference type="NCBI Taxonomy" id="1679163"/>
    <lineage>
        <taxon>Bacteria</taxon>
        <taxon>Pseudomonadati</taxon>
        <taxon>Pseudomonadota</taxon>
        <taxon>Gammaproteobacteria</taxon>
        <taxon>Oceanospirillales</taxon>
        <taxon>Oceanospirillaceae</taxon>
        <taxon>Marinobacterium</taxon>
    </lineage>
</organism>
<dbReference type="InterPro" id="IPR003148">
    <property type="entry name" value="RCK_N"/>
</dbReference>
<feature type="transmembrane region" description="Helical" evidence="1">
    <location>
        <begin position="47"/>
        <end position="64"/>
    </location>
</feature>
<dbReference type="PANTHER" id="PTHR43833:SF9">
    <property type="entry name" value="POTASSIUM CHANNEL PROTEIN YUGO-RELATED"/>
    <property type="match status" value="1"/>
</dbReference>
<evidence type="ECO:0000259" key="2">
    <source>
        <dbReference type="PROSITE" id="PS51201"/>
    </source>
</evidence>
<keyword evidence="1" id="KW-0472">Membrane</keyword>
<dbReference type="RefSeq" id="WP_188746110.1">
    <property type="nucleotide sequence ID" value="NZ_BMIJ01000002.1"/>
</dbReference>
<comment type="caution">
    <text evidence="3">The sequence shown here is derived from an EMBL/GenBank/DDBJ whole genome shotgun (WGS) entry which is preliminary data.</text>
</comment>
<dbReference type="InterPro" id="IPR036291">
    <property type="entry name" value="NAD(P)-bd_dom_sf"/>
</dbReference>
<evidence type="ECO:0000313" key="4">
    <source>
        <dbReference type="Proteomes" id="UP000629025"/>
    </source>
</evidence>
<accession>A0ABQ1K6P0</accession>
<gene>
    <name evidence="3" type="ORF">GCM10011352_10900</name>
</gene>
<dbReference type="Gene3D" id="3.40.50.720">
    <property type="entry name" value="NAD(P)-binding Rossmann-like Domain"/>
    <property type="match status" value="2"/>
</dbReference>
<dbReference type="SUPFAM" id="SSF81324">
    <property type="entry name" value="Voltage-gated potassium channels"/>
    <property type="match status" value="1"/>
</dbReference>
<keyword evidence="1" id="KW-1133">Transmembrane helix</keyword>
<feature type="transmembrane region" description="Helical" evidence="1">
    <location>
        <begin position="76"/>
        <end position="100"/>
    </location>
</feature>
<sequence>MNDILYVLLRRLRVPLITLIVVYAVAVLGFTLIPGRDDAGNVWHMDFFHAFYFVSFMGSTIGFGEIPYEFTGAQRMWTLVTIYSSVVAWLYGIGTTLTVFQDSGFIRLRRLRTFVREVRGLHERFYLVCGYGVTGNHVVRELIDHGVRAVVVDIDQERIDSLELDGLVMPVPALCADASLPDILDYAGLQNPHCVGVLALTNSDNVNLAIAIASKVLMPKRLVISRSENDITSANLASFGTDMIVDPFRSYAEYVALAAHSPHRHLVYDWLMNPEHRSLASVYRREKGRWIICGYGRFGRNIARNLQQEGTEITVIDPNPDSIRGMSSAVLGIGTEAITLQQAGVESAVGVVAGTANDADNLSIIMTARELNPKLTTVVRQNLSANELVFANSRCDFIMQPGKIIAAQILARLKIPLMSVFLDHLMQQDEVWAHTLVNRMNATVGDEALESRSIRIDESSAPAIQCKLDEGVEVKLISLLKNPHDRRETLECFPLMLRRNGDVKALPGELTLVEPGDEILFCGRKRDLTKFEWTTHNYNTLHFILTGEDATQSAIQRWISGRVQN</sequence>
<evidence type="ECO:0000313" key="3">
    <source>
        <dbReference type="EMBL" id="GGB86841.1"/>
    </source>
</evidence>
<proteinExistence type="predicted"/>
<dbReference type="InterPro" id="IPR050721">
    <property type="entry name" value="Trk_Ktr_HKT_K-transport"/>
</dbReference>
<evidence type="ECO:0000256" key="1">
    <source>
        <dbReference type="SAM" id="Phobius"/>
    </source>
</evidence>